<evidence type="ECO:0000259" key="4">
    <source>
        <dbReference type="PROSITE" id="PS52004"/>
    </source>
</evidence>
<keyword evidence="1" id="KW-0596">Phosphopantetheine</keyword>
<dbReference type="Proteomes" id="UP000050396">
    <property type="component" value="Unassembled WGS sequence"/>
</dbReference>
<dbReference type="EMBL" id="LJQZ01000232">
    <property type="protein sequence ID" value="KPY12285.1"/>
    <property type="molecule type" value="Genomic_DNA"/>
</dbReference>
<dbReference type="InterPro" id="IPR014030">
    <property type="entry name" value="Ketoacyl_synth_N"/>
</dbReference>
<dbReference type="Gene3D" id="3.40.47.10">
    <property type="match status" value="1"/>
</dbReference>
<dbReference type="Pfam" id="PF02801">
    <property type="entry name" value="Ketoacyl-synt_C"/>
    <property type="match status" value="1"/>
</dbReference>
<dbReference type="CDD" id="cd00833">
    <property type="entry name" value="PKS"/>
    <property type="match status" value="1"/>
</dbReference>
<keyword evidence="2" id="KW-0597">Phosphoprotein</keyword>
<organism evidence="5 6">
    <name type="scientific">Pseudomonas savastanoi pv. phaseolicola</name>
    <name type="common">Pseudomonas syringae pv. phaseolicola</name>
    <dbReference type="NCBI Taxonomy" id="319"/>
    <lineage>
        <taxon>Bacteria</taxon>
        <taxon>Pseudomonadati</taxon>
        <taxon>Pseudomonadota</taxon>
        <taxon>Gammaproteobacteria</taxon>
        <taxon>Pseudomonadales</taxon>
        <taxon>Pseudomonadaceae</taxon>
        <taxon>Pseudomonas</taxon>
    </lineage>
</organism>
<feature type="domain" description="Ketosynthase family 3 (KS3)" evidence="4">
    <location>
        <begin position="7"/>
        <end position="426"/>
    </location>
</feature>
<accession>A0ABD4BAU1</accession>
<proteinExistence type="inferred from homology"/>
<keyword evidence="3" id="KW-0808">Transferase</keyword>
<dbReference type="AlphaFoldDB" id="A0ABD4BAU1"/>
<dbReference type="InterPro" id="IPR020841">
    <property type="entry name" value="PKS_Beta-ketoAc_synthase_dom"/>
</dbReference>
<dbReference type="Pfam" id="PF00109">
    <property type="entry name" value="ketoacyl-synt"/>
    <property type="match status" value="1"/>
</dbReference>
<name>A0ABD4BAU1_PSESH</name>
<dbReference type="PANTHER" id="PTHR43775">
    <property type="entry name" value="FATTY ACID SYNTHASE"/>
    <property type="match status" value="1"/>
</dbReference>
<sequence length="765" mass="82896">MMPLQKSNKLAIIGYSGVFPNADNADELWQILLGHEATFSTVTNDRWDMASYYSEDRYEPAKSTSKWLSSIDLDSIKAEYFSQFPQPDQKHTDPQQLILLRETQRSLDKAGITAQALSGFRVSVSVASMAADNLLNATTKADHIGPHTTLGNYEALLANRVSQHFGFTASSKTINTACSASLVALSDARYQLMAGDCDYAIVAAANISLNPLKFISFSKAGMLSPTGQCRPFDISANGYVPADCVGALVLTTVARARESGHPIFGIIEGLSVNHNGQRSLSATAPSVEAQVELLGHALQDADLKASDITYIEAHGTGTSLGDPIELEAMAQIYGANACAVGSIKGVIGHAEAAAGLAGIIKILLMFQNRVIPGNFWLNRVNPLVADRSAQLTIPSTSTPWLSGLKRTAALSSFGFGGSNCHLLISEYSGEASSASHPQPGFSASNVYLYEAAIPHGLESAALKNWLLRRNWSNTPPRSVFSSTGRRVIETSGDGNLRLREMSTDHFKNTVRCDSLDAECSLIQHVSRPLSVLSHKPFSAAYVDRLSGLFPSGSFVLSPDNQYWILPVSLVDELGSISSLVASSSSQWTSRFSELEVHQFTFKLLVAKWKKATAGTSGLEAFASCMAYIELCDKWKLTATAVPDSMRFAYQLAAQGFISPSIVIQMINSHQFNAYALFDSILRSAQLNPQKAHLPALLKCDFLEHSTSSKTISIDAPFAPASMPFFYNDLFSMLVDLWLAGEPVNWQGLSKECSSNHIFFSEKSEC</sequence>
<dbReference type="InterPro" id="IPR016039">
    <property type="entry name" value="Thiolase-like"/>
</dbReference>
<dbReference type="SUPFAM" id="SSF53901">
    <property type="entry name" value="Thiolase-like"/>
    <property type="match status" value="1"/>
</dbReference>
<comment type="caution">
    <text evidence="5">The sequence shown here is derived from an EMBL/GenBank/DDBJ whole genome shotgun (WGS) entry which is preliminary data.</text>
</comment>
<dbReference type="SMART" id="SM00825">
    <property type="entry name" value="PKS_KS"/>
    <property type="match status" value="1"/>
</dbReference>
<dbReference type="GO" id="GO:0016740">
    <property type="term" value="F:transferase activity"/>
    <property type="evidence" value="ECO:0007669"/>
    <property type="project" value="UniProtKB-KW"/>
</dbReference>
<evidence type="ECO:0000256" key="2">
    <source>
        <dbReference type="ARBA" id="ARBA00022553"/>
    </source>
</evidence>
<dbReference type="InterPro" id="IPR050091">
    <property type="entry name" value="PKS_NRPS_Biosynth_Enz"/>
</dbReference>
<comment type="similarity">
    <text evidence="3">Belongs to the thiolase-like superfamily. Beta-ketoacyl-ACP synthases family.</text>
</comment>
<evidence type="ECO:0000256" key="3">
    <source>
        <dbReference type="RuleBase" id="RU003694"/>
    </source>
</evidence>
<dbReference type="PROSITE" id="PS52004">
    <property type="entry name" value="KS3_2"/>
    <property type="match status" value="1"/>
</dbReference>
<evidence type="ECO:0000313" key="5">
    <source>
        <dbReference type="EMBL" id="KPY12285.1"/>
    </source>
</evidence>
<evidence type="ECO:0000313" key="6">
    <source>
        <dbReference type="Proteomes" id="UP000050396"/>
    </source>
</evidence>
<protein>
    <recommendedName>
        <fullName evidence="4">Ketosynthase family 3 (KS3) domain-containing protein</fullName>
    </recommendedName>
</protein>
<dbReference type="PANTHER" id="PTHR43775:SF37">
    <property type="entry name" value="SI:DKEY-61P9.11"/>
    <property type="match status" value="1"/>
</dbReference>
<gene>
    <name evidence="5" type="ORF">ALO55_04794</name>
</gene>
<evidence type="ECO:0000256" key="1">
    <source>
        <dbReference type="ARBA" id="ARBA00022450"/>
    </source>
</evidence>
<reference evidence="5 6" key="1">
    <citation type="submission" date="2015-09" db="EMBL/GenBank/DDBJ databases">
        <title>Genome announcement of multiple Pseudomonas syringae strains.</title>
        <authorList>
            <person name="Thakur S."/>
            <person name="Wang P.W."/>
            <person name="Gong Y."/>
            <person name="Weir B.S."/>
            <person name="Guttman D.S."/>
        </authorList>
    </citation>
    <scope>NUCLEOTIDE SEQUENCE [LARGE SCALE GENOMIC DNA]</scope>
    <source>
        <strain evidence="5 6">ICMP2740</strain>
    </source>
</reference>
<dbReference type="InterPro" id="IPR014031">
    <property type="entry name" value="Ketoacyl_synth_C"/>
</dbReference>